<keyword evidence="2" id="KW-1185">Reference proteome</keyword>
<gene>
    <name evidence="1" type="ORF">QOZ93_001546</name>
</gene>
<dbReference type="InterPro" id="IPR038503">
    <property type="entry name" value="SpoIIIAH_sf"/>
</dbReference>
<sequence>MNKKQSVIIVSLLLLIAFTGYLAIKLNNPLYEANANLDEPFKATSTELKKKDLKNDVKGDNGFFVEQKLLRERNKTTAYQNLQTLIDNENAPKDQKEKASEQYRTLALNSQREVDLESKLKGKGFDDVICFIDGNKVKVFVKSTKALSEDQVKVIKDEVLSSTQIKDVEITVKK</sequence>
<evidence type="ECO:0000313" key="2">
    <source>
        <dbReference type="Proteomes" id="UP001224418"/>
    </source>
</evidence>
<dbReference type="Proteomes" id="UP001224418">
    <property type="component" value="Unassembled WGS sequence"/>
</dbReference>
<accession>A0ABU0JRW2</accession>
<comment type="caution">
    <text evidence="1">The sequence shown here is derived from an EMBL/GenBank/DDBJ whole genome shotgun (WGS) entry which is preliminary data.</text>
</comment>
<reference evidence="1 2" key="1">
    <citation type="submission" date="2023-07" db="EMBL/GenBank/DDBJ databases">
        <title>Genomic Encyclopedia of Type Strains, Phase IV (KMG-IV): sequencing the most valuable type-strain genomes for metagenomic binning, comparative biology and taxonomic classification.</title>
        <authorList>
            <person name="Goeker M."/>
        </authorList>
    </citation>
    <scope>NUCLEOTIDE SEQUENCE [LARGE SCALE GENOMIC DNA]</scope>
    <source>
        <strain evidence="1 2">DSM 1400</strain>
    </source>
</reference>
<proteinExistence type="predicted"/>
<dbReference type="InterPro" id="IPR024232">
    <property type="entry name" value="SpoIIIAH"/>
</dbReference>
<evidence type="ECO:0000313" key="1">
    <source>
        <dbReference type="EMBL" id="MDQ0479804.1"/>
    </source>
</evidence>
<dbReference type="Pfam" id="PF12685">
    <property type="entry name" value="SpoIIIAH"/>
    <property type="match status" value="1"/>
</dbReference>
<dbReference type="EMBL" id="JAUSWN010000011">
    <property type="protein sequence ID" value="MDQ0479804.1"/>
    <property type="molecule type" value="Genomic_DNA"/>
</dbReference>
<organism evidence="1 2">
    <name type="scientific">Hathewaya limosa</name>
    <name type="common">Clostridium limosum</name>
    <dbReference type="NCBI Taxonomy" id="1536"/>
    <lineage>
        <taxon>Bacteria</taxon>
        <taxon>Bacillati</taxon>
        <taxon>Bacillota</taxon>
        <taxon>Clostridia</taxon>
        <taxon>Eubacteriales</taxon>
        <taxon>Clostridiaceae</taxon>
        <taxon>Hathewaya</taxon>
    </lineage>
</organism>
<dbReference type="RefSeq" id="WP_111941858.1">
    <property type="nucleotide sequence ID" value="NZ_BAAACJ010000001.1"/>
</dbReference>
<protein>
    <submittedName>
        <fullName evidence="1">Stage III sporulation protein AH</fullName>
    </submittedName>
</protein>
<name>A0ABU0JRW2_HATLI</name>
<dbReference type="Gene3D" id="1.10.287.4300">
    <property type="entry name" value="Stage III sporulation protein AH-like"/>
    <property type="match status" value="1"/>
</dbReference>